<name>A0A7X3KCH3_9STRE</name>
<gene>
    <name evidence="6" type="ORF">E5983_02890</name>
</gene>
<dbReference type="Pfam" id="PF02674">
    <property type="entry name" value="Colicin_V"/>
    <property type="match status" value="1"/>
</dbReference>
<organism evidence="6 7">
    <name type="scientific">Streptococcus danieliae</name>
    <dbReference type="NCBI Taxonomy" id="747656"/>
    <lineage>
        <taxon>Bacteria</taxon>
        <taxon>Bacillati</taxon>
        <taxon>Bacillota</taxon>
        <taxon>Bacilli</taxon>
        <taxon>Lactobacillales</taxon>
        <taxon>Streptococcaceae</taxon>
        <taxon>Streptococcus</taxon>
    </lineage>
</organism>
<keyword evidence="3 5" id="KW-1133">Transmembrane helix</keyword>
<comment type="subcellular location">
    <subcellularLocation>
        <location evidence="1">Membrane</location>
        <topology evidence="1">Multi-pass membrane protein</topology>
    </subcellularLocation>
</comment>
<dbReference type="GO" id="GO:0016020">
    <property type="term" value="C:membrane"/>
    <property type="evidence" value="ECO:0007669"/>
    <property type="project" value="UniProtKB-SubCell"/>
</dbReference>
<dbReference type="PANTHER" id="PTHR37306:SF1">
    <property type="entry name" value="COLICIN V PRODUCTION PROTEIN"/>
    <property type="match status" value="1"/>
</dbReference>
<protein>
    <submittedName>
        <fullName evidence="6">CvpA family protein</fullName>
    </submittedName>
</protein>
<dbReference type="InterPro" id="IPR003825">
    <property type="entry name" value="Colicin-V_CvpA"/>
</dbReference>
<evidence type="ECO:0000313" key="7">
    <source>
        <dbReference type="Proteomes" id="UP000461595"/>
    </source>
</evidence>
<accession>A0A7X3KCH3</accession>
<dbReference type="AlphaFoldDB" id="A0A7X3KCH3"/>
<keyword evidence="2 5" id="KW-0812">Transmembrane</keyword>
<feature type="transmembrane region" description="Helical" evidence="5">
    <location>
        <begin position="79"/>
        <end position="109"/>
    </location>
</feature>
<evidence type="ECO:0000256" key="4">
    <source>
        <dbReference type="ARBA" id="ARBA00023136"/>
    </source>
</evidence>
<evidence type="ECO:0000313" key="6">
    <source>
        <dbReference type="EMBL" id="MVX58598.1"/>
    </source>
</evidence>
<proteinExistence type="predicted"/>
<dbReference type="PANTHER" id="PTHR37306">
    <property type="entry name" value="COLICIN V PRODUCTION PROTEIN"/>
    <property type="match status" value="1"/>
</dbReference>
<reference evidence="6 7" key="1">
    <citation type="submission" date="2019-12" db="EMBL/GenBank/DDBJ databases">
        <title>Microbes associate with the intestines of laboratory mice.</title>
        <authorList>
            <person name="Navarre W."/>
            <person name="Wong E."/>
        </authorList>
    </citation>
    <scope>NUCLEOTIDE SEQUENCE [LARGE SCALE GENOMIC DNA]</scope>
    <source>
        <strain evidence="6 7">NM51_B2-22</strain>
    </source>
</reference>
<dbReference type="EMBL" id="WSRS01000015">
    <property type="protein sequence ID" value="MVX58598.1"/>
    <property type="molecule type" value="Genomic_DNA"/>
</dbReference>
<dbReference type="OrthoDB" id="1809613at2"/>
<sequence>MLDLVLLLLLVWNFYLGYQRGLGQQLGQTVLFLISFIVASLTYGQAAQFLSLWIPYANPVRGSQVLFFESGILFDLDQVFYSGLGFLMAFSLVWLLGRILGTFLIFFPWKWTWDSLPASLLSGGLSLLLTWYRVEMVIFILSTVPLPVVQDLLSSSFLVQFMMNLSPFSRLLLRQLWVNSVLGSL</sequence>
<dbReference type="Proteomes" id="UP000461595">
    <property type="component" value="Unassembled WGS sequence"/>
</dbReference>
<dbReference type="RefSeq" id="WP_160332417.1">
    <property type="nucleotide sequence ID" value="NZ_WSRS01000015.1"/>
</dbReference>
<evidence type="ECO:0000256" key="3">
    <source>
        <dbReference type="ARBA" id="ARBA00022989"/>
    </source>
</evidence>
<feature type="transmembrane region" description="Helical" evidence="5">
    <location>
        <begin position="29"/>
        <end position="58"/>
    </location>
</feature>
<evidence type="ECO:0000256" key="2">
    <source>
        <dbReference type="ARBA" id="ARBA00022692"/>
    </source>
</evidence>
<dbReference type="GO" id="GO:0009403">
    <property type="term" value="P:toxin biosynthetic process"/>
    <property type="evidence" value="ECO:0007669"/>
    <property type="project" value="InterPro"/>
</dbReference>
<evidence type="ECO:0000256" key="5">
    <source>
        <dbReference type="SAM" id="Phobius"/>
    </source>
</evidence>
<keyword evidence="4 5" id="KW-0472">Membrane</keyword>
<comment type="caution">
    <text evidence="6">The sequence shown here is derived from an EMBL/GenBank/DDBJ whole genome shotgun (WGS) entry which is preliminary data.</text>
</comment>
<feature type="transmembrane region" description="Helical" evidence="5">
    <location>
        <begin position="115"/>
        <end position="132"/>
    </location>
</feature>
<evidence type="ECO:0000256" key="1">
    <source>
        <dbReference type="ARBA" id="ARBA00004141"/>
    </source>
</evidence>